<keyword evidence="1" id="KW-0175">Coiled coil</keyword>
<evidence type="ECO:0000256" key="2">
    <source>
        <dbReference type="SAM" id="MobiDB-lite"/>
    </source>
</evidence>
<dbReference type="EMBL" id="JAHLPM010000026">
    <property type="protein sequence ID" value="MBU5440137.1"/>
    <property type="molecule type" value="Genomic_DNA"/>
</dbReference>
<sequence length="725" mass="78228">MKTNKKISIALSIAMLTTMIPVNFVSADNMVTKEETVYVNLDNGGNPEEIISSIWIHSGSPLGKVEDKSTLKEVVNVKGEEKPTIKDDKILWETDKNDIFYQGKTDKELPIKVDIKYFLEGEEVLPEEIVGKSGKIKIVINVVNKDKKTITLKNGENKGAYTPYMVATLVNLPIDKFTNIETNTGKIVSDGSNKAITFVTLPGFDESLGLNKKLVDLPNTLEINADVVDFQMKPIMITALSQIPEINELDDVGDVGELIEGIDKMKEASEKLTEATDKLFNGQVELEKGISELTTGIDGINTGANSLKEGSLKLKEGINTTYEGSKKIDEGVNVLSKSAGQLGEGFINISQGAVEFGNKSLEFSKGAMEMAKGVEKIPETTETLGGGIDELIKGTETLKSGQDSLTQGLDKSLQALGQIKKGKEKESKVIDMLLKGVNGLETIAEAIGKVPGVDSLSNKLMGGLESQKIALEGLKNSSNELVLALNQVEAGLKEAEEASKELSKGIDNMNNGQVKISSGLKQLNEGTKGLKDVSDQLMAGSEGLKDGADKLNESAIKAKEGADGFSNGTKELTQGTNELTNGLGELKKGSESLYSGIDELSKGTGELSKGGNKLNEGSHKLIEGSKELNEGMNTFHQEAVVKMSEELSGSNVDVNNLLETKDSLIELSKENKSFSGISEDMEGSVKFIMKTEEIKGEEKQEKLEVKVEQKEEKGFIAWLKGIFKK</sequence>
<keyword evidence="3" id="KW-0732">Signal</keyword>
<feature type="compositionally biased region" description="Polar residues" evidence="2">
    <location>
        <begin position="566"/>
        <end position="580"/>
    </location>
</feature>
<evidence type="ECO:0000256" key="1">
    <source>
        <dbReference type="SAM" id="Coils"/>
    </source>
</evidence>
<reference evidence="4 5" key="1">
    <citation type="submission" date="2021-06" db="EMBL/GenBank/DDBJ databases">
        <authorList>
            <person name="Sun Q."/>
            <person name="Li D."/>
        </authorList>
    </citation>
    <scope>NUCLEOTIDE SEQUENCE [LARGE SCALE GENOMIC DNA]</scope>
    <source>
        <strain evidence="4 5">MSJ-40</strain>
    </source>
</reference>
<keyword evidence="5" id="KW-1185">Reference proteome</keyword>
<evidence type="ECO:0000256" key="3">
    <source>
        <dbReference type="SAM" id="SignalP"/>
    </source>
</evidence>
<dbReference type="RefSeq" id="WP_216522130.1">
    <property type="nucleotide sequence ID" value="NZ_JAHLPM010000026.1"/>
</dbReference>
<evidence type="ECO:0000313" key="4">
    <source>
        <dbReference type="EMBL" id="MBU5440137.1"/>
    </source>
</evidence>
<feature type="signal peptide" evidence="3">
    <location>
        <begin position="1"/>
        <end position="27"/>
    </location>
</feature>
<proteinExistence type="predicted"/>
<comment type="caution">
    <text evidence="4">The sequence shown here is derived from an EMBL/GenBank/DDBJ whole genome shotgun (WGS) entry which is preliminary data.</text>
</comment>
<organism evidence="4 5">
    <name type="scientific">Tissierella simiarum</name>
    <dbReference type="NCBI Taxonomy" id="2841534"/>
    <lineage>
        <taxon>Bacteria</taxon>
        <taxon>Bacillati</taxon>
        <taxon>Bacillota</taxon>
        <taxon>Tissierellia</taxon>
        <taxon>Tissierellales</taxon>
        <taxon>Tissierellaceae</taxon>
        <taxon>Tissierella</taxon>
    </lineage>
</organism>
<dbReference type="Proteomes" id="UP000749471">
    <property type="component" value="Unassembled WGS sequence"/>
</dbReference>
<protein>
    <recommendedName>
        <fullName evidence="6">X-X-X-Leu-X-X-Gly heptad repeat-containing protein</fullName>
    </recommendedName>
</protein>
<evidence type="ECO:0000313" key="5">
    <source>
        <dbReference type="Proteomes" id="UP000749471"/>
    </source>
</evidence>
<gene>
    <name evidence="4" type="ORF">KQI42_19270</name>
</gene>
<feature type="coiled-coil region" evidence="1">
    <location>
        <begin position="478"/>
        <end position="512"/>
    </location>
</feature>
<feature type="region of interest" description="Disordered" evidence="2">
    <location>
        <begin position="562"/>
        <end position="584"/>
    </location>
</feature>
<feature type="chain" id="PRO_5047408984" description="X-X-X-Leu-X-X-Gly heptad repeat-containing protein" evidence="3">
    <location>
        <begin position="28"/>
        <end position="725"/>
    </location>
</feature>
<evidence type="ECO:0008006" key="6">
    <source>
        <dbReference type="Google" id="ProtNLM"/>
    </source>
</evidence>
<name>A0ABS6EB39_9FIRM</name>
<accession>A0ABS6EB39</accession>